<comment type="subunit">
    <text evidence="5">Part of the 50S ribosomal subunit; part of the 5S rRNA/L5/L18/L25 subcomplex. Contacts the 5S rRNA and the P site tRNA. Forms a bridge to the 30S subunit in the 70S ribosome.</text>
</comment>
<sequence length="186" mass="20755">MCPNFLKTMLKETYEKEIIEKMIGEYGYKNALSVPRLEKIVLNVGFGKVGSDQKVIDGVKSDLGKITGQRPSLRAAKVAIASFKIRKGQTIGAKVTLRGNKMWDFVEKLIRIVLPRVRDFRGISTKSFDKNGGYTLGFREKTVFPEIDYTKGEAQSGLEVTLSTTAKTPQEAKSLLENLGFPFREG</sequence>
<dbReference type="Gene3D" id="3.30.1440.10">
    <property type="match status" value="1"/>
</dbReference>
<comment type="function">
    <text evidence="5">This is 1 of the proteins that bind and probably mediate the attachment of the 5S RNA into the large ribosomal subunit, where it forms part of the central protuberance. In the 70S ribosome it contacts protein S13 of the 30S subunit (bridge B1b), connecting the 2 subunits; this bridge is implicated in subunit movement. Contacts the P site tRNA; the 5S rRNA and some of its associated proteins might help stabilize positioning of ribosome-bound tRNAs.</text>
</comment>
<dbReference type="GO" id="GO:0003735">
    <property type="term" value="F:structural constituent of ribosome"/>
    <property type="evidence" value="ECO:0007669"/>
    <property type="project" value="InterPro"/>
</dbReference>
<dbReference type="GO" id="GO:1990904">
    <property type="term" value="C:ribonucleoprotein complex"/>
    <property type="evidence" value="ECO:0007669"/>
    <property type="project" value="UniProtKB-KW"/>
</dbReference>
<organism evidence="9 10">
    <name type="scientific">Candidatus Woykebacteria bacterium RIFCSPHIGHO2_12_FULL_45_10</name>
    <dbReference type="NCBI Taxonomy" id="1802603"/>
    <lineage>
        <taxon>Bacteria</taxon>
        <taxon>Candidatus Woykeibacteriota</taxon>
    </lineage>
</organism>
<dbReference type="GO" id="GO:0019843">
    <property type="term" value="F:rRNA binding"/>
    <property type="evidence" value="ECO:0007669"/>
    <property type="project" value="UniProtKB-UniRule"/>
</dbReference>
<dbReference type="InterPro" id="IPR020930">
    <property type="entry name" value="Ribosomal_uL5_bac-type"/>
</dbReference>
<protein>
    <recommendedName>
        <fullName evidence="4 5">Large ribosomal subunit protein uL5</fullName>
    </recommendedName>
</protein>
<keyword evidence="5" id="KW-0694">RNA-binding</keyword>
<dbReference type="GO" id="GO:0006412">
    <property type="term" value="P:translation"/>
    <property type="evidence" value="ECO:0007669"/>
    <property type="project" value="UniProtKB-UniRule"/>
</dbReference>
<dbReference type="Proteomes" id="UP000178068">
    <property type="component" value="Unassembled WGS sequence"/>
</dbReference>
<evidence type="ECO:0000259" key="8">
    <source>
        <dbReference type="Pfam" id="PF00673"/>
    </source>
</evidence>
<dbReference type="SUPFAM" id="SSF55282">
    <property type="entry name" value="RL5-like"/>
    <property type="match status" value="1"/>
</dbReference>
<keyword evidence="5" id="KW-0699">rRNA-binding</keyword>
<dbReference type="GO" id="GO:0000049">
    <property type="term" value="F:tRNA binding"/>
    <property type="evidence" value="ECO:0007669"/>
    <property type="project" value="UniProtKB-UniRule"/>
</dbReference>
<dbReference type="PIRSF" id="PIRSF002161">
    <property type="entry name" value="Ribosomal_L5"/>
    <property type="match status" value="1"/>
</dbReference>
<keyword evidence="2 5" id="KW-0689">Ribosomal protein</keyword>
<evidence type="ECO:0000256" key="3">
    <source>
        <dbReference type="ARBA" id="ARBA00023274"/>
    </source>
</evidence>
<dbReference type="InterPro" id="IPR022803">
    <property type="entry name" value="Ribosomal_uL5_dom_sf"/>
</dbReference>
<dbReference type="FunFam" id="3.30.1440.10:FF:000001">
    <property type="entry name" value="50S ribosomal protein L5"/>
    <property type="match status" value="1"/>
</dbReference>
<proteinExistence type="inferred from homology"/>
<dbReference type="STRING" id="1802603.A3F35_00915"/>
<dbReference type="AlphaFoldDB" id="A0A1G1WMK7"/>
<dbReference type="HAMAP" id="MF_01333_B">
    <property type="entry name" value="Ribosomal_uL5_B"/>
    <property type="match status" value="1"/>
</dbReference>
<dbReference type="InterPro" id="IPR002132">
    <property type="entry name" value="Ribosomal_uL5"/>
</dbReference>
<name>A0A1G1WMK7_9BACT</name>
<keyword evidence="5" id="KW-0820">tRNA-binding</keyword>
<comment type="caution">
    <text evidence="9">The sequence shown here is derived from an EMBL/GenBank/DDBJ whole genome shotgun (WGS) entry which is preliminary data.</text>
</comment>
<evidence type="ECO:0000313" key="10">
    <source>
        <dbReference type="Proteomes" id="UP000178068"/>
    </source>
</evidence>
<evidence type="ECO:0000256" key="1">
    <source>
        <dbReference type="ARBA" id="ARBA00008553"/>
    </source>
</evidence>
<comment type="similarity">
    <text evidence="1 5 6">Belongs to the universal ribosomal protein uL5 family.</text>
</comment>
<evidence type="ECO:0000259" key="7">
    <source>
        <dbReference type="Pfam" id="PF00281"/>
    </source>
</evidence>
<dbReference type="Pfam" id="PF00673">
    <property type="entry name" value="Ribosomal_L5_C"/>
    <property type="match status" value="1"/>
</dbReference>
<feature type="domain" description="Large ribosomal subunit protein uL5 N-terminal" evidence="7">
    <location>
        <begin position="30"/>
        <end position="86"/>
    </location>
</feature>
<dbReference type="InterPro" id="IPR031309">
    <property type="entry name" value="Ribosomal_uL5_C"/>
</dbReference>
<evidence type="ECO:0000256" key="5">
    <source>
        <dbReference type="HAMAP-Rule" id="MF_01333"/>
    </source>
</evidence>
<evidence type="ECO:0000256" key="4">
    <source>
        <dbReference type="ARBA" id="ARBA00035245"/>
    </source>
</evidence>
<dbReference type="NCBIfam" id="NF000585">
    <property type="entry name" value="PRK00010.1"/>
    <property type="match status" value="1"/>
</dbReference>
<dbReference type="InterPro" id="IPR031310">
    <property type="entry name" value="Ribosomal_uL5_N"/>
</dbReference>
<accession>A0A1G1WMK7</accession>
<dbReference type="EMBL" id="MHCZ01000044">
    <property type="protein sequence ID" value="OGY28975.1"/>
    <property type="molecule type" value="Genomic_DNA"/>
</dbReference>
<gene>
    <name evidence="5" type="primary">rplE</name>
    <name evidence="9" type="ORF">A3F35_00915</name>
</gene>
<dbReference type="GO" id="GO:0005840">
    <property type="term" value="C:ribosome"/>
    <property type="evidence" value="ECO:0007669"/>
    <property type="project" value="UniProtKB-KW"/>
</dbReference>
<dbReference type="Pfam" id="PF00281">
    <property type="entry name" value="Ribosomal_L5"/>
    <property type="match status" value="1"/>
</dbReference>
<evidence type="ECO:0000313" key="9">
    <source>
        <dbReference type="EMBL" id="OGY28975.1"/>
    </source>
</evidence>
<dbReference type="PANTHER" id="PTHR11994">
    <property type="entry name" value="60S RIBOSOMAL PROTEIN L11-RELATED"/>
    <property type="match status" value="1"/>
</dbReference>
<keyword evidence="3 5" id="KW-0687">Ribonucleoprotein</keyword>
<feature type="domain" description="Large ribosomal subunit protein uL5 C-terminal" evidence="8">
    <location>
        <begin position="91"/>
        <end position="183"/>
    </location>
</feature>
<reference evidence="9 10" key="1">
    <citation type="journal article" date="2016" name="Nat. Commun.">
        <title>Thousands of microbial genomes shed light on interconnected biogeochemical processes in an aquifer system.</title>
        <authorList>
            <person name="Anantharaman K."/>
            <person name="Brown C.T."/>
            <person name="Hug L.A."/>
            <person name="Sharon I."/>
            <person name="Castelle C.J."/>
            <person name="Probst A.J."/>
            <person name="Thomas B.C."/>
            <person name="Singh A."/>
            <person name="Wilkins M.J."/>
            <person name="Karaoz U."/>
            <person name="Brodie E.L."/>
            <person name="Williams K.H."/>
            <person name="Hubbard S.S."/>
            <person name="Banfield J.F."/>
        </authorList>
    </citation>
    <scope>NUCLEOTIDE SEQUENCE [LARGE SCALE GENOMIC DNA]</scope>
</reference>
<evidence type="ECO:0000256" key="2">
    <source>
        <dbReference type="ARBA" id="ARBA00022980"/>
    </source>
</evidence>
<evidence type="ECO:0000256" key="6">
    <source>
        <dbReference type="RuleBase" id="RU003930"/>
    </source>
</evidence>